<feature type="region of interest" description="Disordered" evidence="4">
    <location>
        <begin position="1"/>
        <end position="32"/>
    </location>
</feature>
<dbReference type="PANTHER" id="PTHR30481:SF2">
    <property type="entry name" value="SITE-SPECIFIC DNA-METHYLTRANSFERASE (ADENINE-SPECIFIC)"/>
    <property type="match status" value="1"/>
</dbReference>
<keyword evidence="3" id="KW-0949">S-adenosyl-L-methionine</keyword>
<dbReference type="Proteomes" id="UP000609879">
    <property type="component" value="Unassembled WGS sequence"/>
</dbReference>
<organism evidence="5 6">
    <name type="scientific">Paractinoplanes deccanensis</name>
    <dbReference type="NCBI Taxonomy" id="113561"/>
    <lineage>
        <taxon>Bacteria</taxon>
        <taxon>Bacillati</taxon>
        <taxon>Actinomycetota</taxon>
        <taxon>Actinomycetes</taxon>
        <taxon>Micromonosporales</taxon>
        <taxon>Micromonosporaceae</taxon>
        <taxon>Paractinoplanes</taxon>
    </lineage>
</organism>
<dbReference type="PRINTS" id="PR00505">
    <property type="entry name" value="D12N6MTFRASE"/>
</dbReference>
<dbReference type="SUPFAM" id="SSF53335">
    <property type="entry name" value="S-adenosyl-L-methionine-dependent methyltransferases"/>
    <property type="match status" value="1"/>
</dbReference>
<evidence type="ECO:0000256" key="4">
    <source>
        <dbReference type="SAM" id="MobiDB-lite"/>
    </source>
</evidence>
<evidence type="ECO:0000256" key="3">
    <source>
        <dbReference type="ARBA" id="ARBA00022691"/>
    </source>
</evidence>
<reference evidence="5 6" key="1">
    <citation type="submission" date="2021-01" db="EMBL/GenBank/DDBJ databases">
        <title>Whole genome shotgun sequence of Actinoplanes deccanensis NBRC 13994.</title>
        <authorList>
            <person name="Komaki H."/>
            <person name="Tamura T."/>
        </authorList>
    </citation>
    <scope>NUCLEOTIDE SEQUENCE [LARGE SCALE GENOMIC DNA]</scope>
    <source>
        <strain evidence="5 6">NBRC 13994</strain>
    </source>
</reference>
<name>A0ABQ3Y172_9ACTN</name>
<feature type="compositionally biased region" description="Basic and acidic residues" evidence="4">
    <location>
        <begin position="1"/>
        <end position="11"/>
    </location>
</feature>
<evidence type="ECO:0000313" key="5">
    <source>
        <dbReference type="EMBL" id="GID73738.1"/>
    </source>
</evidence>
<keyword evidence="6" id="KW-1185">Reference proteome</keyword>
<dbReference type="EMBL" id="BOMI01000037">
    <property type="protein sequence ID" value="GID73738.1"/>
    <property type="molecule type" value="Genomic_DNA"/>
</dbReference>
<dbReference type="InterPro" id="IPR012327">
    <property type="entry name" value="MeTrfase_D12"/>
</dbReference>
<keyword evidence="1" id="KW-0489">Methyltransferase</keyword>
<keyword evidence="2" id="KW-0808">Transferase</keyword>
<comment type="caution">
    <text evidence="5">The sequence shown here is derived from an EMBL/GenBank/DDBJ whole genome shotgun (WGS) entry which is preliminary data.</text>
</comment>
<protein>
    <recommendedName>
        <fullName evidence="7">Site-specific DNA-methyltransferase (adenine-specific)</fullName>
    </recommendedName>
</protein>
<evidence type="ECO:0000256" key="2">
    <source>
        <dbReference type="ARBA" id="ARBA00022679"/>
    </source>
</evidence>
<accession>A0ABQ3Y172</accession>
<dbReference type="InterPro" id="IPR029063">
    <property type="entry name" value="SAM-dependent_MTases_sf"/>
</dbReference>
<proteinExistence type="predicted"/>
<dbReference type="Pfam" id="PF02086">
    <property type="entry name" value="MethyltransfD12"/>
    <property type="match status" value="2"/>
</dbReference>
<dbReference type="PANTHER" id="PTHR30481">
    <property type="entry name" value="DNA ADENINE METHYLASE"/>
    <property type="match status" value="1"/>
</dbReference>
<evidence type="ECO:0000256" key="1">
    <source>
        <dbReference type="ARBA" id="ARBA00022603"/>
    </source>
</evidence>
<evidence type="ECO:0008006" key="7">
    <source>
        <dbReference type="Google" id="ProtNLM"/>
    </source>
</evidence>
<dbReference type="Gene3D" id="3.40.50.150">
    <property type="entry name" value="Vaccinia Virus protein VP39"/>
    <property type="match status" value="2"/>
</dbReference>
<evidence type="ECO:0000313" key="6">
    <source>
        <dbReference type="Proteomes" id="UP000609879"/>
    </source>
</evidence>
<sequence>MAGQDDRKDGPRPASRTAPWPPAQVEVKPDPVDDTRQYAASVVSPLRYPGAKRQLVPLIERIIAGNVPPPRLFVEPFCGGATTALRLAGTGVVEHVVLADGDPLVAAFWYTAAFDTTWLIDAMREVPVTVERWKWWRNCNSTSVRDLALKCLFLNRTTFSGILHGWAGPIGGLNQNAETKYKIDCRFNKDALAQRISAVGQLADTGHILEVWSHDWGTSLDLVGSRYRGLVGPEEAVVYLDPPYVEKAPYLYQWSFQDDQHRALAQVLSGDTPFRWLLSYDDNALARALYPPAERHHVLHAMHRYTAAGLKADEKKGKRQRTVRAELLVTNFPDIPESDDYHVVGDTTCVSCQKADSADADRS</sequence>
<gene>
    <name evidence="5" type="ORF">Ade02nite_23790</name>
</gene>